<evidence type="ECO:0008006" key="6">
    <source>
        <dbReference type="Google" id="ProtNLM"/>
    </source>
</evidence>
<dbReference type="InterPro" id="IPR027783">
    <property type="entry name" value="Bacterial_PH-related"/>
</dbReference>
<protein>
    <recommendedName>
        <fullName evidence="6">DUF1648 domain-containing protein</fullName>
    </recommendedName>
</protein>
<evidence type="ECO:0000256" key="1">
    <source>
        <dbReference type="SAM" id="Phobius"/>
    </source>
</evidence>
<evidence type="ECO:0000313" key="5">
    <source>
        <dbReference type="Proteomes" id="UP000244338"/>
    </source>
</evidence>
<feature type="transmembrane region" description="Helical" evidence="1">
    <location>
        <begin position="228"/>
        <end position="249"/>
    </location>
</feature>
<dbReference type="AlphaFoldDB" id="A0A2R6XXK4"/>
<feature type="domain" description="Bacterial Pleckstrin homology" evidence="3">
    <location>
        <begin position="47"/>
        <end position="153"/>
    </location>
</feature>
<dbReference type="EMBL" id="PEBX01000181">
    <property type="protein sequence ID" value="PTQ55146.1"/>
    <property type="molecule type" value="Genomic_DNA"/>
</dbReference>
<feature type="transmembrane region" description="Helical" evidence="1">
    <location>
        <begin position="22"/>
        <end position="40"/>
    </location>
</feature>
<evidence type="ECO:0000259" key="2">
    <source>
        <dbReference type="Pfam" id="PF07853"/>
    </source>
</evidence>
<gene>
    <name evidence="4" type="ORF">BSOLF_0107</name>
</gene>
<keyword evidence="1" id="KW-0812">Transmembrane</keyword>
<evidence type="ECO:0000313" key="4">
    <source>
        <dbReference type="EMBL" id="PTQ55146.1"/>
    </source>
</evidence>
<dbReference type="Pfam" id="PF10882">
    <property type="entry name" value="bPH_5"/>
    <property type="match status" value="1"/>
</dbReference>
<proteinExistence type="predicted"/>
<keyword evidence="1" id="KW-0472">Membrane</keyword>
<dbReference type="Proteomes" id="UP000244338">
    <property type="component" value="Unassembled WGS sequence"/>
</dbReference>
<accession>A0A2R6XXK4</accession>
<feature type="transmembrane region" description="Helical" evidence="1">
    <location>
        <begin position="175"/>
        <end position="201"/>
    </location>
</feature>
<sequence>MGWIFWTNLPVRWGGRLNALSMWYWGLGIIALGLVMALLLRQKKQLKYVLEAQGLTVVLEGLFIQFKRHIPYERIESVQAGSFQAGWREMGLEMPGIYLGSFTASDGKSIELATTRKKGNMVCLSIKNETGITQRLALSPEEPSRFVEALKVRLAERREHQNSLNHPLQSNTGRFFFPVGMMLSLAWFIMLAVGALIAWMMPSLPDLVPMHFDQLGRVDRMGHKQEIWGVYALTFGLTLPFNTILSLAFKGRITRIVLSGVGLYVSIGSSLLVLGVLFFAKGY</sequence>
<dbReference type="InterPro" id="IPR012867">
    <property type="entry name" value="DUF1648"/>
</dbReference>
<organism evidence="4 5">
    <name type="scientific">Candidatus Carbonibacillus altaicus</name>
    <dbReference type="NCBI Taxonomy" id="2163959"/>
    <lineage>
        <taxon>Bacteria</taxon>
        <taxon>Bacillati</taxon>
        <taxon>Bacillota</taxon>
        <taxon>Bacilli</taxon>
        <taxon>Bacillales</taxon>
        <taxon>Candidatus Carbonibacillus</taxon>
    </lineage>
</organism>
<feature type="transmembrane region" description="Helical" evidence="1">
    <location>
        <begin position="261"/>
        <end position="280"/>
    </location>
</feature>
<dbReference type="Pfam" id="PF07853">
    <property type="entry name" value="DUF1648"/>
    <property type="match status" value="1"/>
</dbReference>
<keyword evidence="1" id="KW-1133">Transmembrane helix</keyword>
<feature type="domain" description="DUF1648" evidence="2">
    <location>
        <begin position="189"/>
        <end position="234"/>
    </location>
</feature>
<reference evidence="5" key="1">
    <citation type="journal article" date="2018" name="Sci. Rep.">
        <title>Lignite coal burning seam in the remote Altai Mountains harbors a hydrogen-driven thermophilic microbial community.</title>
        <authorList>
            <person name="Kadnikov V.V."/>
            <person name="Mardanov A.V."/>
            <person name="Ivasenko D.A."/>
            <person name="Antsiferov D.V."/>
            <person name="Beletsky A.V."/>
            <person name="Karnachuk O.V."/>
            <person name="Ravin N.V."/>
        </authorList>
    </citation>
    <scope>NUCLEOTIDE SEQUENCE [LARGE SCALE GENOMIC DNA]</scope>
</reference>
<name>A0A2R6XXK4_9BACL</name>
<comment type="caution">
    <text evidence="4">The sequence shown here is derived from an EMBL/GenBank/DDBJ whole genome shotgun (WGS) entry which is preliminary data.</text>
</comment>
<evidence type="ECO:0000259" key="3">
    <source>
        <dbReference type="Pfam" id="PF10882"/>
    </source>
</evidence>